<comment type="caution">
    <text evidence="6">Lacks conserved residue(s) required for the propagation of feature annotation.</text>
</comment>
<dbReference type="GO" id="GO:0016020">
    <property type="term" value="C:membrane"/>
    <property type="evidence" value="ECO:0007669"/>
    <property type="project" value="UniProtKB-SubCell"/>
</dbReference>
<keyword evidence="8" id="KW-1185">Reference proteome</keyword>
<keyword evidence="3 6" id="KW-0812">Transmembrane</keyword>
<dbReference type="GO" id="GO:0032472">
    <property type="term" value="P:Golgi calcium ion transport"/>
    <property type="evidence" value="ECO:0007669"/>
    <property type="project" value="TreeGrafter"/>
</dbReference>
<dbReference type="InterPro" id="IPR049555">
    <property type="entry name" value="GDT1-like_CS"/>
</dbReference>
<evidence type="ECO:0000256" key="6">
    <source>
        <dbReference type="RuleBase" id="RU365102"/>
    </source>
</evidence>
<dbReference type="PANTHER" id="PTHR12608:SF1">
    <property type="entry name" value="TRANSMEMBRANE PROTEIN 165"/>
    <property type="match status" value="1"/>
</dbReference>
<dbReference type="PANTHER" id="PTHR12608">
    <property type="entry name" value="TRANSMEMBRANE PROTEIN HTP-1 RELATED"/>
    <property type="match status" value="1"/>
</dbReference>
<dbReference type="Pfam" id="PF01169">
    <property type="entry name" value="GDT1"/>
    <property type="match status" value="2"/>
</dbReference>
<feature type="transmembrane region" description="Helical" evidence="6">
    <location>
        <begin position="89"/>
        <end position="109"/>
    </location>
</feature>
<feature type="transmembrane region" description="Helical" evidence="6">
    <location>
        <begin position="59"/>
        <end position="83"/>
    </location>
</feature>
<dbReference type="GO" id="GO:0005794">
    <property type="term" value="C:Golgi apparatus"/>
    <property type="evidence" value="ECO:0007669"/>
    <property type="project" value="TreeGrafter"/>
</dbReference>
<dbReference type="InterPro" id="IPR001727">
    <property type="entry name" value="GDT1-like"/>
</dbReference>
<dbReference type="GO" id="GO:0032468">
    <property type="term" value="P:Golgi calcium ion homeostasis"/>
    <property type="evidence" value="ECO:0007669"/>
    <property type="project" value="TreeGrafter"/>
</dbReference>
<evidence type="ECO:0000256" key="1">
    <source>
        <dbReference type="ARBA" id="ARBA00004141"/>
    </source>
</evidence>
<dbReference type="Proteomes" id="UP000688137">
    <property type="component" value="Unassembled WGS sequence"/>
</dbReference>
<organism evidence="7 8">
    <name type="scientific">Paramecium primaurelia</name>
    <dbReference type="NCBI Taxonomy" id="5886"/>
    <lineage>
        <taxon>Eukaryota</taxon>
        <taxon>Sar</taxon>
        <taxon>Alveolata</taxon>
        <taxon>Ciliophora</taxon>
        <taxon>Intramacronucleata</taxon>
        <taxon>Oligohymenophorea</taxon>
        <taxon>Peniculida</taxon>
        <taxon>Parameciidae</taxon>
        <taxon>Paramecium</taxon>
    </lineage>
</organism>
<keyword evidence="6" id="KW-0732">Signal</keyword>
<dbReference type="PROSITE" id="PS01214">
    <property type="entry name" value="UPF0016"/>
    <property type="match status" value="1"/>
</dbReference>
<evidence type="ECO:0000313" key="8">
    <source>
        <dbReference type="Proteomes" id="UP000688137"/>
    </source>
</evidence>
<sequence length="248" mass="27907">MKCNSIILFFILIEQTLCFDGNDKILLSLSQSFSSIIVTELGDKTFFLAAIMSIKYNRIAVLIGSTLALILITTISTIFGLVIPELISILYAQIIVSIVFYGFGIKFLYTWYTMKKEKEDLQEVEQELTTLDKKLMNLPDPETDQVNDNVTKNFIQVQFQSVVWQAFTLTLLGEWGDKSQITTISLSAIYNPYYIFLGAIIAHFICTVIAVHGGKLIANKLSEKNFNFLGGIAFLCIALINTYMAVFL</sequence>
<evidence type="ECO:0000256" key="2">
    <source>
        <dbReference type="ARBA" id="ARBA00009190"/>
    </source>
</evidence>
<accession>A0A8S1MGN5</accession>
<evidence type="ECO:0000256" key="4">
    <source>
        <dbReference type="ARBA" id="ARBA00022989"/>
    </source>
</evidence>
<keyword evidence="5 6" id="KW-0472">Membrane</keyword>
<evidence type="ECO:0000313" key="7">
    <source>
        <dbReference type="EMBL" id="CAD8078659.1"/>
    </source>
</evidence>
<comment type="similarity">
    <text evidence="2 6">Belongs to the GDT1 family.</text>
</comment>
<dbReference type="GO" id="GO:0005384">
    <property type="term" value="F:manganese ion transmembrane transporter activity"/>
    <property type="evidence" value="ECO:0007669"/>
    <property type="project" value="TreeGrafter"/>
</dbReference>
<keyword evidence="4 6" id="KW-1133">Transmembrane helix</keyword>
<name>A0A8S1MGN5_PARPR</name>
<dbReference type="AlphaFoldDB" id="A0A8S1MGN5"/>
<comment type="subcellular location">
    <subcellularLocation>
        <location evidence="1 6">Membrane</location>
        <topology evidence="1 6">Multi-pass membrane protein</topology>
    </subcellularLocation>
</comment>
<dbReference type="EMBL" id="CAJJDM010000061">
    <property type="protein sequence ID" value="CAD8078659.1"/>
    <property type="molecule type" value="Genomic_DNA"/>
</dbReference>
<feature type="signal peptide" evidence="6">
    <location>
        <begin position="1"/>
        <end position="18"/>
    </location>
</feature>
<gene>
    <name evidence="7" type="ORF">PPRIM_AZ9-3.1.T0600186</name>
</gene>
<proteinExistence type="inferred from homology"/>
<feature type="transmembrane region" description="Helical" evidence="6">
    <location>
        <begin position="226"/>
        <end position="246"/>
    </location>
</feature>
<comment type="caution">
    <text evidence="7">The sequence shown here is derived from an EMBL/GenBank/DDBJ whole genome shotgun (WGS) entry which is preliminary data.</text>
</comment>
<dbReference type="OMA" id="FLYTWYT"/>
<feature type="chain" id="PRO_5035962068" description="GDT1 family protein" evidence="6">
    <location>
        <begin position="19"/>
        <end position="248"/>
    </location>
</feature>
<evidence type="ECO:0000256" key="3">
    <source>
        <dbReference type="ARBA" id="ARBA00022692"/>
    </source>
</evidence>
<reference evidence="7" key="1">
    <citation type="submission" date="2021-01" db="EMBL/GenBank/DDBJ databases">
        <authorList>
            <consortium name="Genoscope - CEA"/>
            <person name="William W."/>
        </authorList>
    </citation>
    <scope>NUCLEOTIDE SEQUENCE</scope>
</reference>
<evidence type="ECO:0000256" key="5">
    <source>
        <dbReference type="ARBA" id="ARBA00023136"/>
    </source>
</evidence>
<feature type="transmembrane region" description="Helical" evidence="6">
    <location>
        <begin position="193"/>
        <end position="214"/>
    </location>
</feature>
<dbReference type="GO" id="GO:0015085">
    <property type="term" value="F:calcium ion transmembrane transporter activity"/>
    <property type="evidence" value="ECO:0007669"/>
    <property type="project" value="TreeGrafter"/>
</dbReference>
<protein>
    <recommendedName>
        <fullName evidence="6">GDT1 family protein</fullName>
    </recommendedName>
</protein>